<sequence length="263" mass="28440">MCLGPGGQRRRPGGWAGARHSAQVAAHPPGIINILRASPGRELTNWPWPRSEWKGAEQRAGGGQPMGGAAGRRSMAAQVVVECGVDVDSRPLRSAAAVDGQQLRAQWAPSTLNSLRALRRDLSRRHWARGSPGIGQTRVTALPEGFLRTDISIWLRWGLDTASVISNSALLLLLRSLARHSLISPVSLPDSRALGLWVAAGSPVFTRLAYCGHPRTLAALALRSTCRPRSPPFARRNRNSRHLATRNCCSFALLIWPASDAVL</sequence>
<name>A0A6A6HZ41_9PLEO</name>
<dbReference type="AlphaFoldDB" id="A0A6A6HZ41"/>
<feature type="region of interest" description="Disordered" evidence="1">
    <location>
        <begin position="1"/>
        <end position="23"/>
    </location>
</feature>
<dbReference type="EMBL" id="ML987205">
    <property type="protein sequence ID" value="KAF2243331.1"/>
    <property type="molecule type" value="Genomic_DNA"/>
</dbReference>
<reference evidence="2" key="1">
    <citation type="journal article" date="2020" name="Stud. Mycol.">
        <title>101 Dothideomycetes genomes: a test case for predicting lifestyles and emergence of pathogens.</title>
        <authorList>
            <person name="Haridas S."/>
            <person name="Albert R."/>
            <person name="Binder M."/>
            <person name="Bloem J."/>
            <person name="Labutti K."/>
            <person name="Salamov A."/>
            <person name="Andreopoulos B."/>
            <person name="Baker S."/>
            <person name="Barry K."/>
            <person name="Bills G."/>
            <person name="Bluhm B."/>
            <person name="Cannon C."/>
            <person name="Castanera R."/>
            <person name="Culley D."/>
            <person name="Daum C."/>
            <person name="Ezra D."/>
            <person name="Gonzalez J."/>
            <person name="Henrissat B."/>
            <person name="Kuo A."/>
            <person name="Liang C."/>
            <person name="Lipzen A."/>
            <person name="Lutzoni F."/>
            <person name="Magnuson J."/>
            <person name="Mondo S."/>
            <person name="Nolan M."/>
            <person name="Ohm R."/>
            <person name="Pangilinan J."/>
            <person name="Park H.-J."/>
            <person name="Ramirez L."/>
            <person name="Alfaro M."/>
            <person name="Sun H."/>
            <person name="Tritt A."/>
            <person name="Yoshinaga Y."/>
            <person name="Zwiers L.-H."/>
            <person name="Turgeon B."/>
            <person name="Goodwin S."/>
            <person name="Spatafora J."/>
            <person name="Crous P."/>
            <person name="Grigoriev I."/>
        </authorList>
    </citation>
    <scope>NUCLEOTIDE SEQUENCE</scope>
    <source>
        <strain evidence="2">CBS 122368</strain>
    </source>
</reference>
<organism evidence="2 3">
    <name type="scientific">Trematosphaeria pertusa</name>
    <dbReference type="NCBI Taxonomy" id="390896"/>
    <lineage>
        <taxon>Eukaryota</taxon>
        <taxon>Fungi</taxon>
        <taxon>Dikarya</taxon>
        <taxon>Ascomycota</taxon>
        <taxon>Pezizomycotina</taxon>
        <taxon>Dothideomycetes</taxon>
        <taxon>Pleosporomycetidae</taxon>
        <taxon>Pleosporales</taxon>
        <taxon>Massarineae</taxon>
        <taxon>Trematosphaeriaceae</taxon>
        <taxon>Trematosphaeria</taxon>
    </lineage>
</organism>
<dbReference type="Proteomes" id="UP000800094">
    <property type="component" value="Unassembled WGS sequence"/>
</dbReference>
<keyword evidence="3" id="KW-1185">Reference proteome</keyword>
<evidence type="ECO:0000256" key="1">
    <source>
        <dbReference type="SAM" id="MobiDB-lite"/>
    </source>
</evidence>
<proteinExistence type="predicted"/>
<accession>A0A6A6HZ41</accession>
<dbReference type="GeneID" id="54587823"/>
<gene>
    <name evidence="2" type="ORF">BU26DRAFT_581458</name>
</gene>
<protein>
    <submittedName>
        <fullName evidence="2">Uncharacterized protein</fullName>
    </submittedName>
</protein>
<evidence type="ECO:0000313" key="3">
    <source>
        <dbReference type="Proteomes" id="UP000800094"/>
    </source>
</evidence>
<dbReference type="RefSeq" id="XP_033678335.1">
    <property type="nucleotide sequence ID" value="XM_033834493.1"/>
</dbReference>
<evidence type="ECO:0000313" key="2">
    <source>
        <dbReference type="EMBL" id="KAF2243331.1"/>
    </source>
</evidence>